<sequence>MISGIDVNWLINKEGTVVVPFAKDEEKDSLTNLASKNEVSLASCPELNASFVAKTLGYSNNERYYIVSTANILSKFHILPKSYYESTASMSAERFMYGYYVNSAIIKKWQKQISKCLKASYKRNAQKELVF</sequence>
<dbReference type="AlphaFoldDB" id="A0A9D1NG50"/>
<reference evidence="1" key="1">
    <citation type="submission" date="2020-10" db="EMBL/GenBank/DDBJ databases">
        <authorList>
            <person name="Gilroy R."/>
        </authorList>
    </citation>
    <scope>NUCLEOTIDE SEQUENCE</scope>
    <source>
        <strain evidence="1">CHK186-9395</strain>
    </source>
</reference>
<dbReference type="Proteomes" id="UP000886861">
    <property type="component" value="Unassembled WGS sequence"/>
</dbReference>
<organism evidence="1 2">
    <name type="scientific">Candidatus Caccopulliclostridium gallistercoris</name>
    <dbReference type="NCBI Taxonomy" id="2840719"/>
    <lineage>
        <taxon>Bacteria</taxon>
        <taxon>Bacillati</taxon>
        <taxon>Bacillota</taxon>
        <taxon>Clostridia</taxon>
        <taxon>Candidatus Caccopulliclostridium</taxon>
    </lineage>
</organism>
<evidence type="ECO:0000313" key="1">
    <source>
        <dbReference type="EMBL" id="HIV01921.1"/>
    </source>
</evidence>
<evidence type="ECO:0000313" key="2">
    <source>
        <dbReference type="Proteomes" id="UP000886861"/>
    </source>
</evidence>
<name>A0A9D1NG50_9FIRM</name>
<comment type="caution">
    <text evidence="1">The sequence shown here is derived from an EMBL/GenBank/DDBJ whole genome shotgun (WGS) entry which is preliminary data.</text>
</comment>
<dbReference type="EMBL" id="DVOJ01000018">
    <property type="protein sequence ID" value="HIV01921.1"/>
    <property type="molecule type" value="Genomic_DNA"/>
</dbReference>
<protein>
    <submittedName>
        <fullName evidence="1">Uncharacterized protein</fullName>
    </submittedName>
</protein>
<reference evidence="1" key="2">
    <citation type="journal article" date="2021" name="PeerJ">
        <title>Extensive microbial diversity within the chicken gut microbiome revealed by metagenomics and culture.</title>
        <authorList>
            <person name="Gilroy R."/>
            <person name="Ravi A."/>
            <person name="Getino M."/>
            <person name="Pursley I."/>
            <person name="Horton D.L."/>
            <person name="Alikhan N.F."/>
            <person name="Baker D."/>
            <person name="Gharbi K."/>
            <person name="Hall N."/>
            <person name="Watson M."/>
            <person name="Adriaenssens E.M."/>
            <person name="Foster-Nyarko E."/>
            <person name="Jarju S."/>
            <person name="Secka A."/>
            <person name="Antonio M."/>
            <person name="Oren A."/>
            <person name="Chaudhuri R.R."/>
            <person name="La Ragione R."/>
            <person name="Hildebrand F."/>
            <person name="Pallen M.J."/>
        </authorList>
    </citation>
    <scope>NUCLEOTIDE SEQUENCE</scope>
    <source>
        <strain evidence="1">CHK186-9395</strain>
    </source>
</reference>
<proteinExistence type="predicted"/>
<gene>
    <name evidence="1" type="ORF">IAA62_05170</name>
</gene>
<accession>A0A9D1NG50</accession>